<organism evidence="1">
    <name type="scientific">Ophidiomyces ophidiicola</name>
    <dbReference type="NCBI Taxonomy" id="1387563"/>
    <lineage>
        <taxon>Eukaryota</taxon>
        <taxon>Fungi</taxon>
        <taxon>Dikarya</taxon>
        <taxon>Ascomycota</taxon>
        <taxon>Pezizomycotina</taxon>
        <taxon>Eurotiomycetes</taxon>
        <taxon>Eurotiomycetidae</taxon>
        <taxon>Onygenales</taxon>
        <taxon>Onygenaceae</taxon>
        <taxon>Ophidiomyces</taxon>
    </lineage>
</organism>
<sequence>MLGYKSIIALVFLFWASPIIASLTPKPPSPQPKPSSPRLPDLPETKPVLKSGDVCDKWKEAYSFSEYTWMKYRACFRREDDFVKIVFEVGDAQYYWGLEWYRFGVEHGIFVHIQGEAASETTDLIKFDVKNLFNEPGEMDVAKIKTEKDTKFSTTLVIDTVGPYWDDIASKIIESIAFEADVPIQGR</sequence>
<accession>A0ACB8V2F1</accession>
<dbReference type="EMBL" id="JALBCA010000014">
    <property type="protein sequence ID" value="KAI2391035.1"/>
    <property type="molecule type" value="Genomic_DNA"/>
</dbReference>
<protein>
    <submittedName>
        <fullName evidence="1">Uncharacterized protein</fullName>
    </submittedName>
</protein>
<name>A0ACB8V2F1_9EURO</name>
<comment type="caution">
    <text evidence="1">The sequence shown here is derived from an EMBL/GenBank/DDBJ whole genome shotgun (WGS) entry which is preliminary data.</text>
</comment>
<reference evidence="1" key="1">
    <citation type="journal article" date="2022" name="bioRxiv">
        <title>Population genetic analysis of Ophidiomyces ophidiicola, the causative agent of snake fungal disease, indicates recent introductions to the USA.</title>
        <authorList>
            <person name="Ladner J.T."/>
            <person name="Palmer J.M."/>
            <person name="Ettinger C.L."/>
            <person name="Stajich J.E."/>
            <person name="Farrell T.M."/>
            <person name="Glorioso B.M."/>
            <person name="Lawson B."/>
            <person name="Price S.J."/>
            <person name="Stengle A.G."/>
            <person name="Grear D.A."/>
            <person name="Lorch J.M."/>
        </authorList>
    </citation>
    <scope>NUCLEOTIDE SEQUENCE</scope>
    <source>
        <strain evidence="1">NWHC 24266-5</strain>
    </source>
</reference>
<proteinExistence type="predicted"/>
<gene>
    <name evidence="1" type="ORF">LOY88_001336</name>
</gene>
<evidence type="ECO:0000313" key="1">
    <source>
        <dbReference type="EMBL" id="KAI2391035.1"/>
    </source>
</evidence>